<evidence type="ECO:0000313" key="2">
    <source>
        <dbReference type="Proteomes" id="UP001345963"/>
    </source>
</evidence>
<accession>A0ABU7A8H2</accession>
<dbReference type="Proteomes" id="UP001345963">
    <property type="component" value="Unassembled WGS sequence"/>
</dbReference>
<reference evidence="1 2" key="1">
    <citation type="submission" date="2021-07" db="EMBL/GenBank/DDBJ databases">
        <authorList>
            <person name="Palmer J.M."/>
        </authorList>
    </citation>
    <scope>NUCLEOTIDE SEQUENCE [LARGE SCALE GENOMIC DNA]</scope>
    <source>
        <strain evidence="1 2">AT_MEX2019</strain>
        <tissue evidence="1">Muscle</tissue>
    </source>
</reference>
<comment type="caution">
    <text evidence="1">The sequence shown here is derived from an EMBL/GenBank/DDBJ whole genome shotgun (WGS) entry which is preliminary data.</text>
</comment>
<dbReference type="EMBL" id="JAHUTI010006216">
    <property type="protein sequence ID" value="MED6234297.1"/>
    <property type="molecule type" value="Genomic_DNA"/>
</dbReference>
<keyword evidence="2" id="KW-1185">Reference proteome</keyword>
<evidence type="ECO:0000313" key="1">
    <source>
        <dbReference type="EMBL" id="MED6234297.1"/>
    </source>
</evidence>
<protein>
    <submittedName>
        <fullName evidence="1">Uncharacterized protein</fullName>
    </submittedName>
</protein>
<gene>
    <name evidence="1" type="ORF">ATANTOWER_026310</name>
</gene>
<name>A0ABU7A8H2_9TELE</name>
<proteinExistence type="predicted"/>
<sequence length="129" mass="13961">MASQNSSQARVFASATARAVARLASRYLSATSGVLQANHSRLDSFSLTASLTAGVHHQVQRLPPQQAPQTLQPQLQVAASTIQNMVHSDSMSPTCPRIWSKLSRRCEFNTSLAEGPSLHPSVQDIRPKV</sequence>
<organism evidence="1 2">
    <name type="scientific">Ataeniobius toweri</name>
    <dbReference type="NCBI Taxonomy" id="208326"/>
    <lineage>
        <taxon>Eukaryota</taxon>
        <taxon>Metazoa</taxon>
        <taxon>Chordata</taxon>
        <taxon>Craniata</taxon>
        <taxon>Vertebrata</taxon>
        <taxon>Euteleostomi</taxon>
        <taxon>Actinopterygii</taxon>
        <taxon>Neopterygii</taxon>
        <taxon>Teleostei</taxon>
        <taxon>Neoteleostei</taxon>
        <taxon>Acanthomorphata</taxon>
        <taxon>Ovalentaria</taxon>
        <taxon>Atherinomorphae</taxon>
        <taxon>Cyprinodontiformes</taxon>
        <taxon>Goodeidae</taxon>
        <taxon>Ataeniobius</taxon>
    </lineage>
</organism>